<evidence type="ECO:0000313" key="1">
    <source>
        <dbReference type="EMBL" id="JAG00772.1"/>
    </source>
</evidence>
<reference evidence="13" key="3">
    <citation type="submission" date="2014-09" db="EMBL/GenBank/DDBJ databases">
        <authorList>
            <person name="Magalhaes I.L.F."/>
            <person name="Oliveira U."/>
            <person name="Santos F.R."/>
            <person name="Vidigal T.H.D.A."/>
            <person name="Brescovit A.D."/>
            <person name="Santos A.J."/>
        </authorList>
    </citation>
    <scope>NUCLEOTIDE SEQUENCE</scope>
</reference>
<proteinExistence type="predicted"/>
<dbReference type="EMBL" id="GBRD01008162">
    <property type="protein sequence ID" value="JAG57659.1"/>
    <property type="molecule type" value="Transcribed_RNA"/>
</dbReference>
<evidence type="ECO:0000313" key="10">
    <source>
        <dbReference type="EMBL" id="JAG41274.1"/>
    </source>
</evidence>
<reference evidence="12" key="2">
    <citation type="submission" date="2014-07" db="EMBL/GenBank/DDBJ databases">
        <authorList>
            <person name="Hull J."/>
        </authorList>
    </citation>
    <scope>NUCLEOTIDE SEQUENCE</scope>
</reference>
<keyword evidence="12" id="KW-0548">Nucleotidyltransferase</keyword>
<dbReference type="EMBL" id="GBRD01008161">
    <property type="protein sequence ID" value="JAG57660.1"/>
    <property type="molecule type" value="Transcribed_RNA"/>
</dbReference>
<dbReference type="GO" id="GO:0007508">
    <property type="term" value="P:larval heart development"/>
    <property type="evidence" value="ECO:0007669"/>
    <property type="project" value="TreeGrafter"/>
</dbReference>
<dbReference type="EMBL" id="GBRD01015059">
    <property type="protein sequence ID" value="JAG50767.1"/>
    <property type="molecule type" value="Transcribed_RNA"/>
</dbReference>
<dbReference type="AlphaFoldDB" id="A0A0A9Z7S4"/>
<dbReference type="EMBL" id="GBRD01015063">
    <property type="protein sequence ID" value="JAG50763.1"/>
    <property type="molecule type" value="Transcribed_RNA"/>
</dbReference>
<dbReference type="EMBL" id="GBHO01042831">
    <property type="protein sequence ID" value="JAG00773.1"/>
    <property type="molecule type" value="Transcribed_RNA"/>
</dbReference>
<organism evidence="12">
    <name type="scientific">Lygus hesperus</name>
    <name type="common">Western plant bug</name>
    <dbReference type="NCBI Taxonomy" id="30085"/>
    <lineage>
        <taxon>Eukaryota</taxon>
        <taxon>Metazoa</taxon>
        <taxon>Ecdysozoa</taxon>
        <taxon>Arthropoda</taxon>
        <taxon>Hexapoda</taxon>
        <taxon>Insecta</taxon>
        <taxon>Pterygota</taxon>
        <taxon>Neoptera</taxon>
        <taxon>Paraneoptera</taxon>
        <taxon>Hemiptera</taxon>
        <taxon>Heteroptera</taxon>
        <taxon>Panheteroptera</taxon>
        <taxon>Cimicomorpha</taxon>
        <taxon>Miridae</taxon>
        <taxon>Mirini</taxon>
        <taxon>Lygus</taxon>
    </lineage>
</organism>
<dbReference type="EMBL" id="GBRD01010167">
    <property type="protein sequence ID" value="JAG55657.1"/>
    <property type="molecule type" value="Transcribed_RNA"/>
</dbReference>
<keyword evidence="12" id="KW-0808">Transferase</keyword>
<evidence type="ECO:0000313" key="7">
    <source>
        <dbReference type="EMBL" id="JAG33847.1"/>
    </source>
</evidence>
<evidence type="ECO:0000313" key="3">
    <source>
        <dbReference type="EMBL" id="JAG00774.1"/>
    </source>
</evidence>
<evidence type="ECO:0000313" key="13">
    <source>
        <dbReference type="EMBL" id="JAG50763.1"/>
    </source>
</evidence>
<dbReference type="Gene3D" id="3.60.10.10">
    <property type="entry name" value="Endonuclease/exonuclease/phosphatase"/>
    <property type="match status" value="1"/>
</dbReference>
<dbReference type="GO" id="GO:0031012">
    <property type="term" value="C:extracellular matrix"/>
    <property type="evidence" value="ECO:0007669"/>
    <property type="project" value="TreeGrafter"/>
</dbReference>
<dbReference type="EMBL" id="GBHO01042832">
    <property type="protein sequence ID" value="JAG00772.1"/>
    <property type="molecule type" value="Transcribed_RNA"/>
</dbReference>
<dbReference type="GO" id="GO:0003964">
    <property type="term" value="F:RNA-directed DNA polymerase activity"/>
    <property type="evidence" value="ECO:0007669"/>
    <property type="project" value="UniProtKB-KW"/>
</dbReference>
<evidence type="ECO:0000313" key="11">
    <source>
        <dbReference type="EMBL" id="JAG41275.1"/>
    </source>
</evidence>
<reference evidence="12" key="1">
    <citation type="journal article" date="2014" name="PLoS ONE">
        <title>Transcriptome-Based Identification of ABC Transporters in the Western Tarnished Plant Bug Lygus hesperus.</title>
        <authorList>
            <person name="Hull J.J."/>
            <person name="Chaney K."/>
            <person name="Geib S.M."/>
            <person name="Fabrick J.A."/>
            <person name="Brent C.S."/>
            <person name="Walsh D."/>
            <person name="Lavine L.C."/>
        </authorList>
    </citation>
    <scope>NUCLEOTIDE SEQUENCE</scope>
</reference>
<dbReference type="EMBL" id="GBHO01002330">
    <property type="protein sequence ID" value="JAG41274.1"/>
    <property type="molecule type" value="Transcribed_RNA"/>
</dbReference>
<dbReference type="PANTHER" id="PTHR33395:SF22">
    <property type="entry name" value="REVERSE TRANSCRIPTASE DOMAIN-CONTAINING PROTEIN"/>
    <property type="match status" value="1"/>
</dbReference>
<dbReference type="EMBL" id="GBHO01009755">
    <property type="protein sequence ID" value="JAG33849.1"/>
    <property type="molecule type" value="Transcribed_RNA"/>
</dbReference>
<dbReference type="EMBL" id="GBHO01042825">
    <property type="protein sequence ID" value="JAG00779.1"/>
    <property type="molecule type" value="Transcribed_RNA"/>
</dbReference>
<gene>
    <name evidence="12" type="primary">pol_257</name>
    <name evidence="11" type="synonym">pol_364</name>
    <name evidence="5" type="synonym">pol_366</name>
    <name evidence="9" type="synonym">pol_426</name>
    <name evidence="10" type="synonym">pol_427</name>
    <name evidence="4" type="synonym">pol_468</name>
    <name evidence="7" type="synonym">pol_469</name>
    <name evidence="6" type="synonym">pol_470</name>
    <name evidence="8" type="synonym">pol_472</name>
    <name evidence="1" type="synonym">pol_475</name>
    <name evidence="3" type="synonym">pol_476</name>
    <name evidence="2" type="synonym">pol_518</name>
    <name evidence="8" type="ORF">CM83_79911</name>
    <name evidence="6" type="ORF">CM83_79914</name>
    <name evidence="7" type="ORF">CM83_79917</name>
    <name evidence="2" type="ORF">CM83_79920</name>
    <name evidence="3" type="ORF">CM83_79923</name>
    <name evidence="1" type="ORF">CM83_79926</name>
    <name evidence="4" type="ORF">CM83_79929</name>
    <name evidence="5" type="ORF">CM83_79932</name>
    <name evidence="11" type="ORF">CM83_79935</name>
    <name evidence="12" type="ORF">CM83_79938</name>
    <name evidence="10" type="ORF">CM83_79941</name>
    <name evidence="9" type="ORF">CM83_79944</name>
</gene>
<evidence type="ECO:0000313" key="4">
    <source>
        <dbReference type="EMBL" id="JAG00779.1"/>
    </source>
</evidence>
<evidence type="ECO:0000313" key="9">
    <source>
        <dbReference type="EMBL" id="JAG41273.1"/>
    </source>
</evidence>
<dbReference type="EMBL" id="GBRD01002470">
    <property type="protein sequence ID" value="JAG63351.1"/>
    <property type="molecule type" value="Transcribed_RNA"/>
</dbReference>
<evidence type="ECO:0000313" key="5">
    <source>
        <dbReference type="EMBL" id="JAG00780.1"/>
    </source>
</evidence>
<dbReference type="EMBL" id="GBHO01042824">
    <property type="protein sequence ID" value="JAG00780.1"/>
    <property type="molecule type" value="Transcribed_RNA"/>
</dbReference>
<name>A0A0A9Z7S4_LYGHE</name>
<sequence length="619" mass="70189">MEFEELPSDRDFCSLEQQSNTYENINDFVSKYDLGDKIFIFHMNIRSASKNLDEVLCMLEMSKVMPDFLVFTEAFGTFVCHPTSLPGYTCHSSINPRNRNDGVVVYSKNIFSCTVVQISFKGATGLDIGFTIGSESYSLIGIYRSPSANCDILEFTDELTKTLKGKTANHCFIVGDINIDLPSENNPAVDHYMDSISSMGFLSLLNEPTRVLHDSKTQIDHVFARTKVLEMFPAIIKSDITNHFATALIFPTASFKRSHGTKIRIKKVIGYKRLEVIFRQTDFTNITNSNDVNYASEELINVLQKSVEAATELKKVSSREQKLTPWITDGIIKSLRTRELLRKKAERQKNNSLLKERYVKFRNLVKEIIRKAKTSFFSNQIESAEGNPKKTWDVIKTAIAGTTSKDSVCPLVKFLINKNKLQTNIAQKTACNLLNTFFTQIGSRLTSSILKKSYGNTKNQSYHSPLNKFVIPLMSESDLENILKTKKGSSAPGLDAIQLSTIKRYYKFLKFPILHVFNLSISMSVFPECFKTAKVIPLYKGGDVSDEGNYRPISMLSSLSKILEKHVKDHLYAFLEHNKVLNSRQFGFRKSAGVEEALYALTSDLYDIREQKRKEPLLC</sequence>
<evidence type="ECO:0000313" key="6">
    <source>
        <dbReference type="EMBL" id="JAG31034.1"/>
    </source>
</evidence>
<evidence type="ECO:0000313" key="8">
    <source>
        <dbReference type="EMBL" id="JAG33849.1"/>
    </source>
</evidence>
<dbReference type="EMBL" id="GBRD01010159">
    <property type="protein sequence ID" value="JAG55665.1"/>
    <property type="molecule type" value="Transcribed_RNA"/>
</dbReference>
<dbReference type="EMBL" id="GBHO01002327">
    <property type="protein sequence ID" value="JAG41277.1"/>
    <property type="molecule type" value="Transcribed_RNA"/>
</dbReference>
<dbReference type="EMBL" id="GBHO01012570">
    <property type="protein sequence ID" value="JAG31034.1"/>
    <property type="molecule type" value="Transcribed_RNA"/>
</dbReference>
<dbReference type="GO" id="GO:0061343">
    <property type="term" value="P:cell adhesion involved in heart morphogenesis"/>
    <property type="evidence" value="ECO:0007669"/>
    <property type="project" value="TreeGrafter"/>
</dbReference>
<dbReference type="PANTHER" id="PTHR33395">
    <property type="entry name" value="TRANSCRIPTASE, PUTATIVE-RELATED-RELATED"/>
    <property type="match status" value="1"/>
</dbReference>
<dbReference type="EMBL" id="GBHO01002331">
    <property type="protein sequence ID" value="JAG41273.1"/>
    <property type="molecule type" value="Transcribed_RNA"/>
</dbReference>
<dbReference type="EMBL" id="GBHO01042830">
    <property type="protein sequence ID" value="JAG00774.1"/>
    <property type="molecule type" value="Transcribed_RNA"/>
</dbReference>
<dbReference type="EMBL" id="GBHO01009757">
    <property type="protein sequence ID" value="JAG33847.1"/>
    <property type="molecule type" value="Transcribed_RNA"/>
</dbReference>
<protein>
    <submittedName>
        <fullName evidence="12">RNA-directed DNA polymerase from mobile element jockey</fullName>
    </submittedName>
</protein>
<dbReference type="InterPro" id="IPR036691">
    <property type="entry name" value="Endo/exonu/phosph_ase_sf"/>
</dbReference>
<dbReference type="EMBL" id="GBRD01010166">
    <property type="protein sequence ID" value="JAG55658.1"/>
    <property type="molecule type" value="Transcribed_RNA"/>
</dbReference>
<accession>A0A0A9Z7S4</accession>
<evidence type="ECO:0000313" key="12">
    <source>
        <dbReference type="EMBL" id="JAG41277.1"/>
    </source>
</evidence>
<dbReference type="EMBL" id="GBHO01002329">
    <property type="protein sequence ID" value="JAG41275.1"/>
    <property type="molecule type" value="Transcribed_RNA"/>
</dbReference>
<evidence type="ECO:0000313" key="2">
    <source>
        <dbReference type="EMBL" id="JAG00773.1"/>
    </source>
</evidence>
<keyword evidence="12" id="KW-0695">RNA-directed DNA polymerase</keyword>
<dbReference type="SUPFAM" id="SSF56219">
    <property type="entry name" value="DNase I-like"/>
    <property type="match status" value="1"/>
</dbReference>